<dbReference type="OMA" id="IKPHCKQ"/>
<reference evidence="10" key="1">
    <citation type="journal article" date="2016" name="Nature">
        <title>The genome of the seagrass Zostera marina reveals angiosperm adaptation to the sea.</title>
        <authorList>
            <person name="Olsen J.L."/>
            <person name="Rouze P."/>
            <person name="Verhelst B."/>
            <person name="Lin Y.-C."/>
            <person name="Bayer T."/>
            <person name="Collen J."/>
            <person name="Dattolo E."/>
            <person name="De Paoli E."/>
            <person name="Dittami S."/>
            <person name="Maumus F."/>
            <person name="Michel G."/>
            <person name="Kersting A."/>
            <person name="Lauritano C."/>
            <person name="Lohaus R."/>
            <person name="Toepel M."/>
            <person name="Tonon T."/>
            <person name="Vanneste K."/>
            <person name="Amirebrahimi M."/>
            <person name="Brakel J."/>
            <person name="Bostroem C."/>
            <person name="Chovatia M."/>
            <person name="Grimwood J."/>
            <person name="Jenkins J.W."/>
            <person name="Jueterbock A."/>
            <person name="Mraz A."/>
            <person name="Stam W.T."/>
            <person name="Tice H."/>
            <person name="Bornberg-Bauer E."/>
            <person name="Green P.J."/>
            <person name="Pearson G.A."/>
            <person name="Procaccini G."/>
            <person name="Duarte C.M."/>
            <person name="Schmutz J."/>
            <person name="Reusch T.B.H."/>
            <person name="Van de Peer Y."/>
        </authorList>
    </citation>
    <scope>NUCLEOTIDE SEQUENCE [LARGE SCALE GENOMIC DNA]</scope>
    <source>
        <strain evidence="10">cv. Finnish</strain>
    </source>
</reference>
<dbReference type="EMBL" id="LFYR01000277">
    <property type="protein sequence ID" value="KMZ74544.1"/>
    <property type="molecule type" value="Genomic_DNA"/>
</dbReference>
<feature type="chain" id="PRO_5005528438" description="Selenoprotein F" evidence="7">
    <location>
        <begin position="28"/>
        <end position="167"/>
    </location>
</feature>
<dbReference type="Pfam" id="PF08806">
    <property type="entry name" value="Sep15_SelM"/>
    <property type="match status" value="1"/>
</dbReference>
<evidence type="ECO:0000313" key="10">
    <source>
        <dbReference type="Proteomes" id="UP000036987"/>
    </source>
</evidence>
<dbReference type="STRING" id="29655.A0A0K9Q041"/>
<evidence type="ECO:0000256" key="1">
    <source>
        <dbReference type="ARBA" id="ARBA00004319"/>
    </source>
</evidence>
<organism evidence="9 10">
    <name type="scientific">Zostera marina</name>
    <name type="common">Eelgrass</name>
    <dbReference type="NCBI Taxonomy" id="29655"/>
    <lineage>
        <taxon>Eukaryota</taxon>
        <taxon>Viridiplantae</taxon>
        <taxon>Streptophyta</taxon>
        <taxon>Embryophyta</taxon>
        <taxon>Tracheophyta</taxon>
        <taxon>Spermatophyta</taxon>
        <taxon>Magnoliopsida</taxon>
        <taxon>Liliopsida</taxon>
        <taxon>Zosteraceae</taxon>
        <taxon>Zostera</taxon>
    </lineage>
</organism>
<sequence length="167" mass="19104">MSSFSSDRSIWNFPVLLFLLPILLVSGKEETISKLSSEKCEDLGFTGLALCSDCDTFAEYVKDQELVSDCRKCCTEESDDSISKVTYSAVILEVCMRKLMFYPDIVAFIEEEKDQFPAMKVQYDYGSPPKLILLDGNGNEKETIRIDNWKREHIRQFLNEKVKLSAT</sequence>
<comment type="caution">
    <text evidence="9">The sequence shown here is derived from an EMBL/GenBank/DDBJ whole genome shotgun (WGS) entry which is preliminary data.</text>
</comment>
<keyword evidence="10" id="KW-1185">Reference proteome</keyword>
<keyword evidence="4" id="KW-0256">Endoplasmic reticulum</keyword>
<gene>
    <name evidence="9" type="ORF">ZOSMA_125G00070</name>
</gene>
<evidence type="ECO:0000256" key="6">
    <source>
        <dbReference type="ARBA" id="ARBA00040775"/>
    </source>
</evidence>
<dbReference type="GO" id="GO:0016491">
    <property type="term" value="F:oxidoreductase activity"/>
    <property type="evidence" value="ECO:0000318"/>
    <property type="project" value="GO_Central"/>
</dbReference>
<dbReference type="PANTHER" id="PTHR13077:SF6">
    <property type="entry name" value="SELENOPROTEIN F"/>
    <property type="match status" value="1"/>
</dbReference>
<evidence type="ECO:0000256" key="4">
    <source>
        <dbReference type="ARBA" id="ARBA00022824"/>
    </source>
</evidence>
<proteinExistence type="inferred from homology"/>
<dbReference type="InterPro" id="IPR036249">
    <property type="entry name" value="Thioredoxin-like_sf"/>
</dbReference>
<feature type="domain" description="Selenoprotein F/M" evidence="8">
    <location>
        <begin position="89"/>
        <end position="163"/>
    </location>
</feature>
<feature type="signal peptide" evidence="7">
    <location>
        <begin position="1"/>
        <end position="27"/>
    </location>
</feature>
<dbReference type="OrthoDB" id="1910009at2759"/>
<evidence type="ECO:0000313" key="9">
    <source>
        <dbReference type="EMBL" id="KMZ74544.1"/>
    </source>
</evidence>
<evidence type="ECO:0000256" key="5">
    <source>
        <dbReference type="ARBA" id="ARBA00022933"/>
    </source>
</evidence>
<dbReference type="Gene3D" id="3.40.30.50">
    <property type="entry name" value="Sep15/SelM thioredoxin-like domain, active-site redox motif"/>
    <property type="match status" value="1"/>
</dbReference>
<evidence type="ECO:0000259" key="8">
    <source>
        <dbReference type="Pfam" id="PF08806"/>
    </source>
</evidence>
<dbReference type="AlphaFoldDB" id="A0A0K9Q041"/>
<keyword evidence="3 7" id="KW-0732">Signal</keyword>
<dbReference type="InterPro" id="IPR014912">
    <property type="entry name" value="Sep15_SelM_dom"/>
</dbReference>
<protein>
    <recommendedName>
        <fullName evidence="6">Selenoprotein F</fullName>
    </recommendedName>
</protein>
<keyword evidence="5" id="KW-0712">Selenocysteine</keyword>
<evidence type="ECO:0000256" key="7">
    <source>
        <dbReference type="SAM" id="SignalP"/>
    </source>
</evidence>
<dbReference type="InterPro" id="IPR039992">
    <property type="entry name" value="Sep15_SelM"/>
</dbReference>
<comment type="subcellular location">
    <subcellularLocation>
        <location evidence="1">Endoplasmic reticulum lumen</location>
    </subcellularLocation>
</comment>
<dbReference type="InterPro" id="IPR038219">
    <property type="entry name" value="Sep15/SelM_sf"/>
</dbReference>
<dbReference type="GO" id="GO:0005788">
    <property type="term" value="C:endoplasmic reticulum lumen"/>
    <property type="evidence" value="ECO:0000318"/>
    <property type="project" value="GO_Central"/>
</dbReference>
<dbReference type="Proteomes" id="UP000036987">
    <property type="component" value="Unassembled WGS sequence"/>
</dbReference>
<name>A0A0K9Q041_ZOSMR</name>
<accession>A0A0K9Q041</accession>
<evidence type="ECO:0000256" key="2">
    <source>
        <dbReference type="ARBA" id="ARBA00005742"/>
    </source>
</evidence>
<dbReference type="SUPFAM" id="SSF52833">
    <property type="entry name" value="Thioredoxin-like"/>
    <property type="match status" value="1"/>
</dbReference>
<dbReference type="PANTHER" id="PTHR13077">
    <property type="entry name" value="SELENOPROTEIN F"/>
    <property type="match status" value="1"/>
</dbReference>
<evidence type="ECO:0000256" key="3">
    <source>
        <dbReference type="ARBA" id="ARBA00022729"/>
    </source>
</evidence>
<comment type="similarity">
    <text evidence="2">Belongs to the selenoprotein M/F family.</text>
</comment>